<name>A0A5M8Q1N3_9LECA</name>
<dbReference type="Gene3D" id="2.60.120.650">
    <property type="entry name" value="Cupin"/>
    <property type="match status" value="1"/>
</dbReference>
<organism evidence="3 4">
    <name type="scientific">Lasallia pustulata</name>
    <dbReference type="NCBI Taxonomy" id="136370"/>
    <lineage>
        <taxon>Eukaryota</taxon>
        <taxon>Fungi</taxon>
        <taxon>Dikarya</taxon>
        <taxon>Ascomycota</taxon>
        <taxon>Pezizomycotina</taxon>
        <taxon>Lecanoromycetes</taxon>
        <taxon>OSLEUM clade</taxon>
        <taxon>Umbilicariomycetidae</taxon>
        <taxon>Umbilicariales</taxon>
        <taxon>Umbilicariaceae</taxon>
        <taxon>Lasallia</taxon>
    </lineage>
</organism>
<feature type="compositionally biased region" description="Basic and acidic residues" evidence="1">
    <location>
        <begin position="239"/>
        <end position="274"/>
    </location>
</feature>
<evidence type="ECO:0000313" key="3">
    <source>
        <dbReference type="EMBL" id="KAA6415120.1"/>
    </source>
</evidence>
<sequence>MRFEPTGVSSGTVALQRFEELLHDKSGLNGVRYCTDIDVRTSEAPESLGLSISPIWPLKGNRLPGTKMRIPGLHWPYAYEAWEPFGAPFPMHREDGDLLSVNYLYEGDKHWVVVPGDKANLLEEKSKQTNDCCLSDYSQLLRHSAPCYPTTILDEWGISHKIVHQKGGEVIITFPRVYHQGFSAGYTFAEAANYADQNWNIQGYRGCSPPGCPDGSIENKMLEVRGQNEEQYSEGDSDDDRHASNLTERKEPRPCRNDHFKAKIREVSQREPEQKPTALLKKQVSVGGGAKRKPSIQISKEAPTESLENTQIPYERWSCIK</sequence>
<dbReference type="Pfam" id="PF02373">
    <property type="entry name" value="JmjC"/>
    <property type="match status" value="1"/>
</dbReference>
<dbReference type="PROSITE" id="PS51184">
    <property type="entry name" value="JMJC"/>
    <property type="match status" value="1"/>
</dbReference>
<dbReference type="InterPro" id="IPR003347">
    <property type="entry name" value="JmjC_dom"/>
</dbReference>
<protein>
    <recommendedName>
        <fullName evidence="2">JmjC domain-containing protein</fullName>
    </recommendedName>
</protein>
<dbReference type="GO" id="GO:0032452">
    <property type="term" value="F:histone demethylase activity"/>
    <property type="evidence" value="ECO:0007669"/>
    <property type="project" value="TreeGrafter"/>
</dbReference>
<dbReference type="OrthoDB" id="1678912at2759"/>
<dbReference type="SMART" id="SM00558">
    <property type="entry name" value="JmjC"/>
    <property type="match status" value="1"/>
</dbReference>
<feature type="region of interest" description="Disordered" evidence="1">
    <location>
        <begin position="226"/>
        <end position="308"/>
    </location>
</feature>
<dbReference type="GO" id="GO:0010468">
    <property type="term" value="P:regulation of gene expression"/>
    <property type="evidence" value="ECO:0007669"/>
    <property type="project" value="TreeGrafter"/>
</dbReference>
<accession>A0A5M8Q1N3</accession>
<dbReference type="AlphaFoldDB" id="A0A5M8Q1N3"/>
<feature type="domain" description="JmjC" evidence="2">
    <location>
        <begin position="42"/>
        <end position="211"/>
    </location>
</feature>
<evidence type="ECO:0000256" key="1">
    <source>
        <dbReference type="SAM" id="MobiDB-lite"/>
    </source>
</evidence>
<gene>
    <name evidence="3" type="ORF">FRX48_01872</name>
</gene>
<dbReference type="GO" id="GO:0000785">
    <property type="term" value="C:chromatin"/>
    <property type="evidence" value="ECO:0007669"/>
    <property type="project" value="TreeGrafter"/>
</dbReference>
<dbReference type="PANTHER" id="PTHR10694">
    <property type="entry name" value="LYSINE-SPECIFIC DEMETHYLASE"/>
    <property type="match status" value="1"/>
</dbReference>
<reference evidence="3 4" key="1">
    <citation type="submission" date="2019-09" db="EMBL/GenBank/DDBJ databases">
        <title>The hologenome of the rock-dwelling lichen Lasallia pustulata.</title>
        <authorList>
            <person name="Greshake Tzovaras B."/>
            <person name="Segers F."/>
            <person name="Bicker A."/>
            <person name="Dal Grande F."/>
            <person name="Otte J."/>
            <person name="Hankeln T."/>
            <person name="Schmitt I."/>
            <person name="Ebersberger I."/>
        </authorList>
    </citation>
    <scope>NUCLEOTIDE SEQUENCE [LARGE SCALE GENOMIC DNA]</scope>
    <source>
        <strain evidence="3">A1-1</strain>
    </source>
</reference>
<dbReference type="Proteomes" id="UP000324767">
    <property type="component" value="Unassembled WGS sequence"/>
</dbReference>
<dbReference type="SUPFAM" id="SSF51197">
    <property type="entry name" value="Clavaminate synthase-like"/>
    <property type="match status" value="1"/>
</dbReference>
<dbReference type="GO" id="GO:0005634">
    <property type="term" value="C:nucleus"/>
    <property type="evidence" value="ECO:0007669"/>
    <property type="project" value="TreeGrafter"/>
</dbReference>
<proteinExistence type="predicted"/>
<evidence type="ECO:0000259" key="2">
    <source>
        <dbReference type="PROSITE" id="PS51184"/>
    </source>
</evidence>
<comment type="caution">
    <text evidence="3">The sequence shown here is derived from an EMBL/GenBank/DDBJ whole genome shotgun (WGS) entry which is preliminary data.</text>
</comment>
<evidence type="ECO:0000313" key="4">
    <source>
        <dbReference type="Proteomes" id="UP000324767"/>
    </source>
</evidence>
<dbReference type="EMBL" id="VXIT01000002">
    <property type="protein sequence ID" value="KAA6415120.1"/>
    <property type="molecule type" value="Genomic_DNA"/>
</dbReference>